<accession>A0ACC2X0D0</accession>
<organism evidence="1 2">
    <name type="scientific">Naganishia onofrii</name>
    <dbReference type="NCBI Taxonomy" id="1851511"/>
    <lineage>
        <taxon>Eukaryota</taxon>
        <taxon>Fungi</taxon>
        <taxon>Dikarya</taxon>
        <taxon>Basidiomycota</taxon>
        <taxon>Agaricomycotina</taxon>
        <taxon>Tremellomycetes</taxon>
        <taxon>Filobasidiales</taxon>
        <taxon>Filobasidiaceae</taxon>
        <taxon>Naganishia</taxon>
    </lineage>
</organism>
<comment type="caution">
    <text evidence="1">The sequence shown here is derived from an EMBL/GenBank/DDBJ whole genome shotgun (WGS) entry which is preliminary data.</text>
</comment>
<keyword evidence="2" id="KW-1185">Reference proteome</keyword>
<proteinExistence type="predicted"/>
<evidence type="ECO:0000313" key="2">
    <source>
        <dbReference type="Proteomes" id="UP001234202"/>
    </source>
</evidence>
<dbReference type="EMBL" id="JASBWV010000033">
    <property type="protein sequence ID" value="KAJ9117111.1"/>
    <property type="molecule type" value="Genomic_DNA"/>
</dbReference>
<sequence>MSDSVNIVLQENFVVTDIDKEGKKFDKAKVMEVTLDYASELIDFAKGNHIVICLARSLQLDPTSLMSDSGAKEAKREMWRGGEQGLAQEYDYVMYGKVS</sequence>
<evidence type="ECO:0000313" key="1">
    <source>
        <dbReference type="EMBL" id="KAJ9117111.1"/>
    </source>
</evidence>
<protein>
    <submittedName>
        <fullName evidence="1">Uncharacterized protein</fullName>
    </submittedName>
</protein>
<dbReference type="Proteomes" id="UP001234202">
    <property type="component" value="Unassembled WGS sequence"/>
</dbReference>
<name>A0ACC2X0D0_9TREE</name>
<reference evidence="1" key="1">
    <citation type="submission" date="2023-04" db="EMBL/GenBank/DDBJ databases">
        <title>Draft Genome sequencing of Naganishia species isolated from polar environments using Oxford Nanopore Technology.</title>
        <authorList>
            <person name="Leo P."/>
            <person name="Venkateswaran K."/>
        </authorList>
    </citation>
    <scope>NUCLEOTIDE SEQUENCE</scope>
    <source>
        <strain evidence="1">DBVPG 5303</strain>
    </source>
</reference>
<gene>
    <name evidence="1" type="ORF">QFC24_006570</name>
</gene>